<organism evidence="2 3">
    <name type="scientific">Halioglobus maricola</name>
    <dbReference type="NCBI Taxonomy" id="2601894"/>
    <lineage>
        <taxon>Bacteria</taxon>
        <taxon>Pseudomonadati</taxon>
        <taxon>Pseudomonadota</taxon>
        <taxon>Gammaproteobacteria</taxon>
        <taxon>Cellvibrionales</taxon>
        <taxon>Halieaceae</taxon>
        <taxon>Halioglobus</taxon>
    </lineage>
</organism>
<evidence type="ECO:0000313" key="2">
    <source>
        <dbReference type="EMBL" id="QFU76828.1"/>
    </source>
</evidence>
<sequence>MAAANLFDRVIDLADASVERYDPASLKWMWGEALYTYALDLLDNELGEDRYQSFNCAWLDAHIEKGYRVDQSDTMAPGLTAYAMLRKTREARYQNVVDRVTRYLKTADRVLDYMPNHLGTSPEGRLYPKSVWVDSVMMYGVYASWYGREAGDEAIYDFARRQPELFAKYLQDPEDKLFYHCYWAKAGHTYPRNKVFWGRGNGWVIAGLPMALEHFRHDSPERAHAIEILQETSAALLPYQRDDGFFETVFNRPGKTYIESSATALIASGWMQGVAEGYLDKRYLEPGLRAFEAVVNSLEMKDGLLSMPLISAPTIAIQLIPYLGYKYTPRGNDWTYGLASLFFAGINYRKLEQRGLLS</sequence>
<dbReference type="InterPro" id="IPR010905">
    <property type="entry name" value="Glyco_hydro_88"/>
</dbReference>
<dbReference type="OrthoDB" id="258246at2"/>
<proteinExistence type="predicted"/>
<accession>A0A5P9NPK4</accession>
<keyword evidence="1" id="KW-0378">Hydrolase</keyword>
<protein>
    <recommendedName>
        <fullName evidence="4">Glycoside hydrolase family 88 protein</fullName>
    </recommendedName>
</protein>
<keyword evidence="3" id="KW-1185">Reference proteome</keyword>
<evidence type="ECO:0000256" key="1">
    <source>
        <dbReference type="ARBA" id="ARBA00022801"/>
    </source>
</evidence>
<dbReference type="GO" id="GO:0005975">
    <property type="term" value="P:carbohydrate metabolic process"/>
    <property type="evidence" value="ECO:0007669"/>
    <property type="project" value="InterPro"/>
</dbReference>
<dbReference type="InterPro" id="IPR008928">
    <property type="entry name" value="6-hairpin_glycosidase_sf"/>
</dbReference>
<dbReference type="PANTHER" id="PTHR33886">
    <property type="entry name" value="UNSATURATED RHAMNOGALACTURONAN HYDROLASE (EUROFUNG)"/>
    <property type="match status" value="1"/>
</dbReference>
<dbReference type="InterPro" id="IPR012341">
    <property type="entry name" value="6hp_glycosidase-like_sf"/>
</dbReference>
<dbReference type="AlphaFoldDB" id="A0A5P9NPK4"/>
<evidence type="ECO:0000313" key="3">
    <source>
        <dbReference type="Proteomes" id="UP000326287"/>
    </source>
</evidence>
<dbReference type="EMBL" id="CP036422">
    <property type="protein sequence ID" value="QFU76828.1"/>
    <property type="molecule type" value="Genomic_DNA"/>
</dbReference>
<gene>
    <name evidence="2" type="ORF">EY643_14870</name>
</gene>
<reference evidence="2 3" key="1">
    <citation type="submission" date="2019-02" db="EMBL/GenBank/DDBJ databases">
        <authorList>
            <person name="Li S.-H."/>
        </authorList>
    </citation>
    <scope>NUCLEOTIDE SEQUENCE [LARGE SCALE GENOMIC DNA]</scope>
    <source>
        <strain evidence="2 3">IMCC14385</strain>
    </source>
</reference>
<evidence type="ECO:0008006" key="4">
    <source>
        <dbReference type="Google" id="ProtNLM"/>
    </source>
</evidence>
<dbReference type="Gene3D" id="1.50.10.10">
    <property type="match status" value="1"/>
</dbReference>
<dbReference type="InterPro" id="IPR052043">
    <property type="entry name" value="PolySaccharide_Degr_Enz"/>
</dbReference>
<dbReference type="SUPFAM" id="SSF48208">
    <property type="entry name" value="Six-hairpin glycosidases"/>
    <property type="match status" value="1"/>
</dbReference>
<dbReference type="Pfam" id="PF07470">
    <property type="entry name" value="Glyco_hydro_88"/>
    <property type="match status" value="1"/>
</dbReference>
<dbReference type="PANTHER" id="PTHR33886:SF8">
    <property type="entry name" value="UNSATURATED RHAMNOGALACTURONAN HYDROLASE (EUROFUNG)"/>
    <property type="match status" value="1"/>
</dbReference>
<dbReference type="GO" id="GO:0016787">
    <property type="term" value="F:hydrolase activity"/>
    <property type="evidence" value="ECO:0007669"/>
    <property type="project" value="UniProtKB-KW"/>
</dbReference>
<dbReference type="Proteomes" id="UP000326287">
    <property type="component" value="Chromosome"/>
</dbReference>
<dbReference type="RefSeq" id="WP_153239970.1">
    <property type="nucleotide sequence ID" value="NZ_CP036422.1"/>
</dbReference>
<name>A0A5P9NPK4_9GAMM</name>
<dbReference type="KEGG" id="halc:EY643_14870"/>